<protein>
    <submittedName>
        <fullName evidence="1">Uncharacterized protein</fullName>
    </submittedName>
</protein>
<proteinExistence type="predicted"/>
<organism evidence="1 2">
    <name type="scientific">Pseudoalteromonas phenolica</name>
    <dbReference type="NCBI Taxonomy" id="161398"/>
    <lineage>
        <taxon>Bacteria</taxon>
        <taxon>Pseudomonadati</taxon>
        <taxon>Pseudomonadota</taxon>
        <taxon>Gammaproteobacteria</taxon>
        <taxon>Alteromonadales</taxon>
        <taxon>Pseudoalteromonadaceae</taxon>
        <taxon>Pseudoalteromonas</taxon>
    </lineage>
</organism>
<name>A0A0S2K4T0_9GAMM</name>
<reference evidence="1 2" key="1">
    <citation type="submission" date="2015-11" db="EMBL/GenBank/DDBJ databases">
        <authorList>
            <person name="Zhang Y."/>
            <person name="Guo Z."/>
        </authorList>
    </citation>
    <scope>NUCLEOTIDE SEQUENCE [LARGE SCALE GENOMIC DNA]</scope>
    <source>
        <strain evidence="1 2">KCTC 12086</strain>
    </source>
</reference>
<dbReference type="Proteomes" id="UP000061457">
    <property type="component" value="Chromosome I"/>
</dbReference>
<evidence type="ECO:0000313" key="1">
    <source>
        <dbReference type="EMBL" id="ALO43060.1"/>
    </source>
</evidence>
<dbReference type="PATRIC" id="fig|161398.10.peg.2627"/>
<evidence type="ECO:0000313" key="2">
    <source>
        <dbReference type="Proteomes" id="UP000061457"/>
    </source>
</evidence>
<gene>
    <name evidence="1" type="ORF">PP2015_2571</name>
</gene>
<dbReference type="EMBL" id="CP013187">
    <property type="protein sequence ID" value="ALO43060.1"/>
    <property type="molecule type" value="Genomic_DNA"/>
</dbReference>
<keyword evidence="2" id="KW-1185">Reference proteome</keyword>
<dbReference type="KEGG" id="pphe:PP2015_2571"/>
<accession>A0A0S2K4T0</accession>
<dbReference type="AlphaFoldDB" id="A0A0S2K4T0"/>
<sequence length="55" mass="6688">MHIERIREYTGDDTYLHKMANLEIEDSYRYFQRELVLLLLERLPLEHMPPACPNL</sequence>